<dbReference type="InterPro" id="IPR052239">
    <property type="entry name" value="Ser/Thr-specific_kinases"/>
</dbReference>
<evidence type="ECO:0000256" key="6">
    <source>
        <dbReference type="ARBA" id="ARBA00022840"/>
    </source>
</evidence>
<keyword evidence="3" id="KW-0808">Transferase</keyword>
<dbReference type="Gene3D" id="1.10.510.10">
    <property type="entry name" value="Transferase(Phosphotransferase) domain 1"/>
    <property type="match status" value="2"/>
</dbReference>
<dbReference type="PANTHER" id="PTHR45998:SF2">
    <property type="entry name" value="SERINE_THREONINE-PROTEIN KINASE 16"/>
    <property type="match status" value="1"/>
</dbReference>
<dbReference type="EC" id="2.7.11.1" evidence="1"/>
<evidence type="ECO:0000256" key="1">
    <source>
        <dbReference type="ARBA" id="ARBA00012513"/>
    </source>
</evidence>
<sequence length="329" mass="37218">MELYLMEGLGIEGVSNGVIPYGRPGCICIYMDVFTLLDSLGFGAIYKMGCMCGKEIVNVNNRRFYVRSRLGDGGFSVVDLLEEARTRQLFAMKRITCHGKMDERIAMREIEVMRAFKHKHLVPLEEYTTVTIGHHEQSQDAITEVMLVMPYYKRGTIQERLDALNRKGERMKEDDIWRLDIKPGNVMIDDEGEAVLMDLGSAAPARVEIKTRSEAQALQDDAAERCSMLYRPPELFNVEPGTNIDERTDIWSLGCLLYAMAFGESPFEKAYQRGDSIALAVLSQNITFPQNSFSCAVEECVRLCLVINPMERVFIDKVITKILLVTGEV</sequence>
<keyword evidence="6" id="KW-0067">ATP-binding</keyword>
<evidence type="ECO:0000256" key="3">
    <source>
        <dbReference type="ARBA" id="ARBA00022679"/>
    </source>
</evidence>
<dbReference type="PROSITE" id="PS50011">
    <property type="entry name" value="PROTEIN_KINASE_DOM"/>
    <property type="match status" value="1"/>
</dbReference>
<keyword evidence="2" id="KW-0723">Serine/threonine-protein kinase</keyword>
<dbReference type="Proteomes" id="UP001164746">
    <property type="component" value="Chromosome 1"/>
</dbReference>
<evidence type="ECO:0000259" key="9">
    <source>
        <dbReference type="PROSITE" id="PS50011"/>
    </source>
</evidence>
<dbReference type="PANTHER" id="PTHR45998">
    <property type="entry name" value="SERINE/THREONINE-PROTEIN KINASE 16"/>
    <property type="match status" value="1"/>
</dbReference>
<evidence type="ECO:0000256" key="7">
    <source>
        <dbReference type="ARBA" id="ARBA00047899"/>
    </source>
</evidence>
<keyword evidence="5" id="KW-0418">Kinase</keyword>
<accession>A0ABY7DCF1</accession>
<dbReference type="SUPFAM" id="SSF56112">
    <property type="entry name" value="Protein kinase-like (PK-like)"/>
    <property type="match status" value="1"/>
</dbReference>
<name>A0ABY7DCF1_MYAAR</name>
<evidence type="ECO:0000256" key="4">
    <source>
        <dbReference type="ARBA" id="ARBA00022741"/>
    </source>
</evidence>
<keyword evidence="11" id="KW-1185">Reference proteome</keyword>
<evidence type="ECO:0000313" key="10">
    <source>
        <dbReference type="EMBL" id="WAQ94721.1"/>
    </source>
</evidence>
<dbReference type="InterPro" id="IPR011009">
    <property type="entry name" value="Kinase-like_dom_sf"/>
</dbReference>
<comment type="catalytic activity">
    <reaction evidence="8">
        <text>L-seryl-[protein] + ATP = O-phospho-L-seryl-[protein] + ADP + H(+)</text>
        <dbReference type="Rhea" id="RHEA:17989"/>
        <dbReference type="Rhea" id="RHEA-COMP:9863"/>
        <dbReference type="Rhea" id="RHEA-COMP:11604"/>
        <dbReference type="ChEBI" id="CHEBI:15378"/>
        <dbReference type="ChEBI" id="CHEBI:29999"/>
        <dbReference type="ChEBI" id="CHEBI:30616"/>
        <dbReference type="ChEBI" id="CHEBI:83421"/>
        <dbReference type="ChEBI" id="CHEBI:456216"/>
        <dbReference type="EC" id="2.7.11.1"/>
    </reaction>
</comment>
<dbReference type="SMART" id="SM00220">
    <property type="entry name" value="S_TKc"/>
    <property type="match status" value="1"/>
</dbReference>
<keyword evidence="4" id="KW-0547">Nucleotide-binding</keyword>
<evidence type="ECO:0000256" key="5">
    <source>
        <dbReference type="ARBA" id="ARBA00022777"/>
    </source>
</evidence>
<protein>
    <recommendedName>
        <fullName evidence="1">non-specific serine/threonine protein kinase</fullName>
        <ecNumber evidence="1">2.7.11.1</ecNumber>
    </recommendedName>
</protein>
<comment type="catalytic activity">
    <reaction evidence="7">
        <text>L-threonyl-[protein] + ATP = O-phospho-L-threonyl-[protein] + ADP + H(+)</text>
        <dbReference type="Rhea" id="RHEA:46608"/>
        <dbReference type="Rhea" id="RHEA-COMP:11060"/>
        <dbReference type="Rhea" id="RHEA-COMP:11605"/>
        <dbReference type="ChEBI" id="CHEBI:15378"/>
        <dbReference type="ChEBI" id="CHEBI:30013"/>
        <dbReference type="ChEBI" id="CHEBI:30616"/>
        <dbReference type="ChEBI" id="CHEBI:61977"/>
        <dbReference type="ChEBI" id="CHEBI:456216"/>
        <dbReference type="EC" id="2.7.11.1"/>
    </reaction>
</comment>
<proteinExistence type="predicted"/>
<dbReference type="InterPro" id="IPR000719">
    <property type="entry name" value="Prot_kinase_dom"/>
</dbReference>
<gene>
    <name evidence="10" type="ORF">MAR_007192</name>
</gene>
<evidence type="ECO:0000313" key="11">
    <source>
        <dbReference type="Proteomes" id="UP001164746"/>
    </source>
</evidence>
<feature type="domain" description="Protein kinase" evidence="9">
    <location>
        <begin position="64"/>
        <end position="324"/>
    </location>
</feature>
<reference evidence="10" key="1">
    <citation type="submission" date="2022-11" db="EMBL/GenBank/DDBJ databases">
        <title>Centuries of genome instability and evolution in soft-shell clam transmissible cancer (bioRxiv).</title>
        <authorList>
            <person name="Hart S.F.M."/>
            <person name="Yonemitsu M.A."/>
            <person name="Giersch R.M."/>
            <person name="Beal B.F."/>
            <person name="Arriagada G."/>
            <person name="Davis B.W."/>
            <person name="Ostrander E.A."/>
            <person name="Goff S.P."/>
            <person name="Metzger M.J."/>
        </authorList>
    </citation>
    <scope>NUCLEOTIDE SEQUENCE</scope>
    <source>
        <strain evidence="10">MELC-2E11</strain>
        <tissue evidence="10">Siphon/mantle</tissue>
    </source>
</reference>
<dbReference type="Pfam" id="PF00069">
    <property type="entry name" value="Pkinase"/>
    <property type="match status" value="1"/>
</dbReference>
<evidence type="ECO:0000256" key="8">
    <source>
        <dbReference type="ARBA" id="ARBA00048679"/>
    </source>
</evidence>
<organism evidence="10 11">
    <name type="scientific">Mya arenaria</name>
    <name type="common">Soft-shell clam</name>
    <dbReference type="NCBI Taxonomy" id="6604"/>
    <lineage>
        <taxon>Eukaryota</taxon>
        <taxon>Metazoa</taxon>
        <taxon>Spiralia</taxon>
        <taxon>Lophotrochozoa</taxon>
        <taxon>Mollusca</taxon>
        <taxon>Bivalvia</taxon>
        <taxon>Autobranchia</taxon>
        <taxon>Heteroconchia</taxon>
        <taxon>Euheterodonta</taxon>
        <taxon>Imparidentia</taxon>
        <taxon>Neoheterodontei</taxon>
        <taxon>Myida</taxon>
        <taxon>Myoidea</taxon>
        <taxon>Myidae</taxon>
        <taxon>Mya</taxon>
    </lineage>
</organism>
<evidence type="ECO:0000256" key="2">
    <source>
        <dbReference type="ARBA" id="ARBA00022527"/>
    </source>
</evidence>
<dbReference type="EMBL" id="CP111012">
    <property type="protein sequence ID" value="WAQ94721.1"/>
    <property type="molecule type" value="Genomic_DNA"/>
</dbReference>